<keyword evidence="2 4" id="KW-0732">Signal</keyword>
<dbReference type="Proteomes" id="UP000033121">
    <property type="component" value="Unassembled WGS sequence"/>
</dbReference>
<dbReference type="PROSITE" id="PS51829">
    <property type="entry name" value="P_HOMO_B"/>
    <property type="match status" value="1"/>
</dbReference>
<evidence type="ECO:0000259" key="5">
    <source>
        <dbReference type="PROSITE" id="PS51829"/>
    </source>
</evidence>
<dbReference type="AlphaFoldDB" id="A0A0E9N6Q6"/>
<dbReference type="InterPro" id="IPR008964">
    <property type="entry name" value="Invasin/intimin_cell_adhesion"/>
</dbReference>
<organism evidence="6 7">
    <name type="scientific">Flavihumibacter petaseus NBRC 106054</name>
    <dbReference type="NCBI Taxonomy" id="1220578"/>
    <lineage>
        <taxon>Bacteria</taxon>
        <taxon>Pseudomonadati</taxon>
        <taxon>Bacteroidota</taxon>
        <taxon>Chitinophagia</taxon>
        <taxon>Chitinophagales</taxon>
        <taxon>Chitinophagaceae</taxon>
        <taxon>Flavihumibacter</taxon>
    </lineage>
</organism>
<feature type="chain" id="PRO_5002430110" description="P/Homo B domain-containing protein" evidence="4">
    <location>
        <begin position="27"/>
        <end position="1276"/>
    </location>
</feature>
<keyword evidence="1" id="KW-0645">Protease</keyword>
<keyword evidence="7" id="KW-1185">Reference proteome</keyword>
<dbReference type="GO" id="GO:0004252">
    <property type="term" value="F:serine-type endopeptidase activity"/>
    <property type="evidence" value="ECO:0007669"/>
    <property type="project" value="InterPro"/>
</dbReference>
<dbReference type="InterPro" id="IPR045828">
    <property type="entry name" value="PKD_Bacteroidetes"/>
</dbReference>
<dbReference type="InterPro" id="IPR032109">
    <property type="entry name" value="Big_3_5"/>
</dbReference>
<dbReference type="InterPro" id="IPR003343">
    <property type="entry name" value="Big_2"/>
</dbReference>
<evidence type="ECO:0000256" key="1">
    <source>
        <dbReference type="ARBA" id="ARBA00022670"/>
    </source>
</evidence>
<dbReference type="Gene3D" id="2.60.40.1080">
    <property type="match status" value="1"/>
</dbReference>
<feature type="domain" description="P/Homo B" evidence="5">
    <location>
        <begin position="483"/>
        <end position="658"/>
    </location>
</feature>
<evidence type="ECO:0000256" key="2">
    <source>
        <dbReference type="ARBA" id="ARBA00022729"/>
    </source>
</evidence>
<gene>
    <name evidence="6" type="ORF">FPE01S_05_02040</name>
</gene>
<dbReference type="SMART" id="SM00635">
    <property type="entry name" value="BID_2"/>
    <property type="match status" value="2"/>
</dbReference>
<sequence>MPIIAKILAIAALAFFLPVSFSGLHAQINSLNLTASNNSPCENQSVTFTAEADPTSATGNVQFFIDGSPVATVPLSGGSATIPPSPLAPGNHTIYAEYDDGTNPVVTSNTLNITVNPLPTVSAGTYTGQCVSGPSIPLTGSPAGGTFSGTGVSGSNFNPATAGAGTHTITYTYTNGNGCTNSAQTTITVANSPATPTASLGGGSSCAGIAFGATTLSSTTPGATISWTGTNDIGFGTSGTGNIPAYTATNNTGADIFTDITVVASLNGCTSAPLTFRRTVRATPVISVSPTNQTVCSGVAFSTINFTNVNSTPGIIYTWSRDNTANTAGMDPSDPGTNPTSISGALINLTGSSQTSTFTITATAPNGCTSPAVTSSVTVNPYPNIPAIGGPTSVCEGSTIQLTNSTGGGTWSSTTPGIATVNSSGVVTGVSSGAANIVYTVTSGGCTNFVTRAVNVNPLPTVAAAASATTICAGQSVNLSSTGSNSATTTVSFSNTQTQAFQNGNPQFIDKSVVVSGLPTNMGAVTISLTVNVAHQRDREVEMYLLPPCGGNFGAGAGTFEYTIAAGMGVRLVADQGGTGVNYVNTTFTDAAAATVGGSGAIAPFTGSFRPEQAFSTLNTGCNPNGTWTLRMVDDENTGYTGVFNNFTLSFTYGSGAGYTWTSLPAGFTSSVEDPGTVTPAVTTTYIVRLTTASGCFREDQVTVNVTPAPTITLGTSPVVCQGTTSTSLPYTGTTGSPDQYSITWSGGAPGQGFTNVGFTSLPASPIPITVPAGAAVNTYNGTITVRAGAGGCSSVSVPFTVQVVAPPTITLGPNPSVCQGTTSVGLPYTGTTGTPNQYSIDWNAAAEGAGLTDVGNTTLPATPITLALPGALAPNTYSGTIRVTNSTTGCQSVAVPFTVTVNPAPTITLGANPTVCQGATSASLTYSGTTGGANQYSLTWSGAPAGFNNVAFTNLPASPITIALPAGAATGTYNAVLTVRNTTNTCVSINYNISVTIAPPPTITMGPNVIACVGTTLVNYTYTSTTNSPNQYSIVWGPAANTAGFPDVTNVALPASPIPITIPSNPAPANYTGTLTVRNSTTGCVNTGVTITIFVRPLPDITLGANPVICVGTTVAPLPYNSTLNTPNQYSIVWDAAALSAGLTNSTNVVLPASPINLAVPAGITPGTYNGTLTVRISATGCISTQKAFTLTVNPVVTPTFNAIPAICAGSPINLLTTSTNGITGTWSPAINNTATTTYTFTPAAGQCANTTTLTVTVNQPVTPTFAAIPAICAG</sequence>
<keyword evidence="3" id="KW-0378">Hydrolase</keyword>
<dbReference type="Pfam" id="PF19406">
    <property type="entry name" value="PKD_5"/>
    <property type="match status" value="1"/>
</dbReference>
<name>A0A0E9N6Q6_9BACT</name>
<dbReference type="InterPro" id="IPR002884">
    <property type="entry name" value="P_dom"/>
</dbReference>
<dbReference type="STRING" id="1220578.FPE01S_05_02040"/>
<dbReference type="SUPFAM" id="SSF49373">
    <property type="entry name" value="Invasin/intimin cell-adhesion fragments"/>
    <property type="match status" value="1"/>
</dbReference>
<feature type="non-terminal residue" evidence="6">
    <location>
        <position position="1276"/>
    </location>
</feature>
<evidence type="ECO:0000313" key="7">
    <source>
        <dbReference type="Proteomes" id="UP000033121"/>
    </source>
</evidence>
<evidence type="ECO:0000313" key="6">
    <source>
        <dbReference type="EMBL" id="GAO45509.1"/>
    </source>
</evidence>
<dbReference type="GO" id="GO:0006508">
    <property type="term" value="P:proteolysis"/>
    <property type="evidence" value="ECO:0007669"/>
    <property type="project" value="UniProtKB-KW"/>
</dbReference>
<reference evidence="6 7" key="1">
    <citation type="submission" date="2015-04" db="EMBL/GenBank/DDBJ databases">
        <title>Whole genome shotgun sequence of Flavihumibacter petaseus NBRC 106054.</title>
        <authorList>
            <person name="Miyazawa S."/>
            <person name="Hosoyama A."/>
            <person name="Hashimoto M."/>
            <person name="Noguchi M."/>
            <person name="Tsuchikane K."/>
            <person name="Ohji S."/>
            <person name="Yamazoe A."/>
            <person name="Ichikawa N."/>
            <person name="Kimura A."/>
            <person name="Fujita N."/>
        </authorList>
    </citation>
    <scope>NUCLEOTIDE SEQUENCE [LARGE SCALE GENOMIC DNA]</scope>
    <source>
        <strain evidence="6 7">NBRC 106054</strain>
    </source>
</reference>
<proteinExistence type="predicted"/>
<comment type="caution">
    <text evidence="6">The sequence shown here is derived from an EMBL/GenBank/DDBJ whole genome shotgun (WGS) entry which is preliminary data.</text>
</comment>
<dbReference type="Gene3D" id="2.60.40.10">
    <property type="entry name" value="Immunoglobulins"/>
    <property type="match status" value="1"/>
</dbReference>
<dbReference type="Gene3D" id="2.60.40.1220">
    <property type="match status" value="1"/>
</dbReference>
<dbReference type="EMBL" id="BBWV01000005">
    <property type="protein sequence ID" value="GAO45509.1"/>
    <property type="molecule type" value="Genomic_DNA"/>
</dbReference>
<dbReference type="InterPro" id="IPR014755">
    <property type="entry name" value="Cu-Rt/internalin_Ig-like"/>
</dbReference>
<dbReference type="Gene3D" id="2.60.120.260">
    <property type="entry name" value="Galactose-binding domain-like"/>
    <property type="match status" value="1"/>
</dbReference>
<feature type="signal peptide" evidence="4">
    <location>
        <begin position="1"/>
        <end position="26"/>
    </location>
</feature>
<protein>
    <recommendedName>
        <fullName evidence="5">P/Homo B domain-containing protein</fullName>
    </recommendedName>
</protein>
<evidence type="ECO:0000256" key="4">
    <source>
        <dbReference type="SAM" id="SignalP"/>
    </source>
</evidence>
<accession>A0A0E9N6Q6</accession>
<evidence type="ECO:0000256" key="3">
    <source>
        <dbReference type="ARBA" id="ARBA00022801"/>
    </source>
</evidence>
<dbReference type="InterPro" id="IPR013783">
    <property type="entry name" value="Ig-like_fold"/>
</dbReference>
<dbReference type="Pfam" id="PF16640">
    <property type="entry name" value="Big_3_5"/>
    <property type="match status" value="1"/>
</dbReference>